<evidence type="ECO:0000313" key="1">
    <source>
        <dbReference type="EMBL" id="KAL1529550.1"/>
    </source>
</evidence>
<dbReference type="Gene3D" id="3.90.550.20">
    <property type="match status" value="1"/>
</dbReference>
<dbReference type="AlphaFoldDB" id="A0AB34K606"/>
<organism evidence="1 2">
    <name type="scientific">Prymnesium parvum</name>
    <name type="common">Toxic golden alga</name>
    <dbReference type="NCBI Taxonomy" id="97485"/>
    <lineage>
        <taxon>Eukaryota</taxon>
        <taxon>Haptista</taxon>
        <taxon>Haptophyta</taxon>
        <taxon>Prymnesiophyceae</taxon>
        <taxon>Prymnesiales</taxon>
        <taxon>Prymnesiaceae</taxon>
        <taxon>Prymnesium</taxon>
    </lineage>
</organism>
<name>A0AB34K606_PRYPA</name>
<sequence length="272" mass="30196">MAAAASWSLSVAPHGERTVWMYWECVDGMDMPPLVRRCIASAQRHAAVTLVDAATIHRFASPCHGVERVPHAAQRADYYRALLLHAHGGMWLDADTLVLGDLEPFFSALRESSASVAAAYESVRSKAHGSRVTACSVQYLVGRRGAPALRAWVEECERLIQSPGVGSLTWEALGNNAITTALNNTSALESGDLLKLPEHLVYGTGWRDHMRYYTWNEVAEAELRLAERARIVVLYGKFMYALPRERPGSLLARLFEMSGEVSEMARRLQQSR</sequence>
<dbReference type="EMBL" id="JBGBPQ010000001">
    <property type="protein sequence ID" value="KAL1529550.1"/>
    <property type="molecule type" value="Genomic_DNA"/>
</dbReference>
<protein>
    <recommendedName>
        <fullName evidence="3">Alpha-1,4-N-acetylglucosaminyltransferase</fullName>
    </recommendedName>
</protein>
<gene>
    <name evidence="1" type="ORF">AB1Y20_000494</name>
</gene>
<accession>A0AB34K606</accession>
<dbReference type="InterPro" id="IPR029044">
    <property type="entry name" value="Nucleotide-diphossugar_trans"/>
</dbReference>
<dbReference type="Proteomes" id="UP001515480">
    <property type="component" value="Unassembled WGS sequence"/>
</dbReference>
<comment type="caution">
    <text evidence="1">The sequence shown here is derived from an EMBL/GenBank/DDBJ whole genome shotgun (WGS) entry which is preliminary data.</text>
</comment>
<proteinExistence type="predicted"/>
<keyword evidence="2" id="KW-1185">Reference proteome</keyword>
<dbReference type="SUPFAM" id="SSF53448">
    <property type="entry name" value="Nucleotide-diphospho-sugar transferases"/>
    <property type="match status" value="1"/>
</dbReference>
<dbReference type="Pfam" id="PF05704">
    <property type="entry name" value="Caps_synth"/>
    <property type="match status" value="1"/>
</dbReference>
<dbReference type="InterPro" id="IPR008441">
    <property type="entry name" value="AfumC-like_glycosyl_Trfase"/>
</dbReference>
<evidence type="ECO:0008006" key="3">
    <source>
        <dbReference type="Google" id="ProtNLM"/>
    </source>
</evidence>
<reference evidence="1 2" key="1">
    <citation type="journal article" date="2024" name="Science">
        <title>Giant polyketide synthase enzymes in the biosynthesis of giant marine polyether toxins.</title>
        <authorList>
            <person name="Fallon T.R."/>
            <person name="Shende V.V."/>
            <person name="Wierzbicki I.H."/>
            <person name="Pendleton A.L."/>
            <person name="Watervoot N.F."/>
            <person name="Auber R.P."/>
            <person name="Gonzalez D.J."/>
            <person name="Wisecaver J.H."/>
            <person name="Moore B.S."/>
        </authorList>
    </citation>
    <scope>NUCLEOTIDE SEQUENCE [LARGE SCALE GENOMIC DNA]</scope>
    <source>
        <strain evidence="1 2">12B1</strain>
    </source>
</reference>
<evidence type="ECO:0000313" key="2">
    <source>
        <dbReference type="Proteomes" id="UP001515480"/>
    </source>
</evidence>
<dbReference type="GO" id="GO:0016757">
    <property type="term" value="F:glycosyltransferase activity"/>
    <property type="evidence" value="ECO:0007669"/>
    <property type="project" value="InterPro"/>
</dbReference>